<evidence type="ECO:0000256" key="2">
    <source>
        <dbReference type="ARBA" id="ARBA00001947"/>
    </source>
</evidence>
<dbReference type="GO" id="GO:0005739">
    <property type="term" value="C:mitochondrion"/>
    <property type="evidence" value="ECO:0007669"/>
    <property type="project" value="TreeGrafter"/>
</dbReference>
<keyword evidence="6" id="KW-0540">Nuclease</keyword>
<keyword evidence="7" id="KW-0479">Metal-binding</keyword>
<evidence type="ECO:0000256" key="6">
    <source>
        <dbReference type="ARBA" id="ARBA00022722"/>
    </source>
</evidence>
<dbReference type="SUPFAM" id="SSF56281">
    <property type="entry name" value="Metallo-hydrolase/oxidoreductase"/>
    <property type="match status" value="2"/>
</dbReference>
<dbReference type="GO" id="GO:0046872">
    <property type="term" value="F:metal ion binding"/>
    <property type="evidence" value="ECO:0007669"/>
    <property type="project" value="UniProtKB-KW"/>
</dbReference>
<comment type="cofactor">
    <cofactor evidence="2">
        <name>Zn(2+)</name>
        <dbReference type="ChEBI" id="CHEBI:29105"/>
    </cofactor>
</comment>
<dbReference type="Proteomes" id="UP000019114">
    <property type="component" value="Unassembled WGS sequence"/>
</dbReference>
<dbReference type="GO" id="GO:1990180">
    <property type="term" value="P:mitochondrial tRNA 3'-end processing"/>
    <property type="evidence" value="ECO:0007669"/>
    <property type="project" value="TreeGrafter"/>
</dbReference>
<keyword evidence="8" id="KW-0255">Endonuclease</keyword>
<organism evidence="12 13">
    <name type="scientific">Plasmodium falciparum NF135/5.C10</name>
    <dbReference type="NCBI Taxonomy" id="1036726"/>
    <lineage>
        <taxon>Eukaryota</taxon>
        <taxon>Sar</taxon>
        <taxon>Alveolata</taxon>
        <taxon>Apicomplexa</taxon>
        <taxon>Aconoidasida</taxon>
        <taxon>Haemosporida</taxon>
        <taxon>Plasmodiidae</taxon>
        <taxon>Plasmodium</taxon>
        <taxon>Plasmodium (Laverania)</taxon>
    </lineage>
</organism>
<dbReference type="GO" id="GO:0042781">
    <property type="term" value="F:3'-tRNA processing endoribonuclease activity"/>
    <property type="evidence" value="ECO:0007669"/>
    <property type="project" value="UniProtKB-EC"/>
</dbReference>
<evidence type="ECO:0000259" key="11">
    <source>
        <dbReference type="Pfam" id="PF13691"/>
    </source>
</evidence>
<dbReference type="InterPro" id="IPR047151">
    <property type="entry name" value="RNZ2-like"/>
</dbReference>
<evidence type="ECO:0000256" key="10">
    <source>
        <dbReference type="ARBA" id="ARBA00022833"/>
    </source>
</evidence>
<reference evidence="12 13" key="1">
    <citation type="submission" date="2013-02" db="EMBL/GenBank/DDBJ databases">
        <title>The Genome Annotation of Plasmodium falciparum NF135/5.C10.</title>
        <authorList>
            <consortium name="The Broad Institute Genome Sequencing Platform"/>
            <consortium name="The Broad Institute Genome Sequencing Center for Infectious Disease"/>
            <person name="Neafsey D."/>
            <person name="Hoffman S."/>
            <person name="Volkman S."/>
            <person name="Rosenthal P."/>
            <person name="Walker B."/>
            <person name="Young S.K."/>
            <person name="Zeng Q."/>
            <person name="Gargeya S."/>
            <person name="Fitzgerald M."/>
            <person name="Haas B."/>
            <person name="Abouelleil A."/>
            <person name="Allen A.W."/>
            <person name="Alvarado L."/>
            <person name="Arachchi H.M."/>
            <person name="Berlin A.M."/>
            <person name="Chapman S.B."/>
            <person name="Gainer-Dewar J."/>
            <person name="Goldberg J."/>
            <person name="Griggs A."/>
            <person name="Gujja S."/>
            <person name="Hansen M."/>
            <person name="Howarth C."/>
            <person name="Imamovic A."/>
            <person name="Ireland A."/>
            <person name="Larimer J."/>
            <person name="McCowan C."/>
            <person name="Murphy C."/>
            <person name="Pearson M."/>
            <person name="Poon T.W."/>
            <person name="Priest M."/>
            <person name="Roberts A."/>
            <person name="Saif S."/>
            <person name="Shea T."/>
            <person name="Sisk P."/>
            <person name="Sykes S."/>
            <person name="Wortman J."/>
            <person name="Nusbaum C."/>
            <person name="Birren B."/>
        </authorList>
    </citation>
    <scope>NUCLEOTIDE SEQUENCE [LARGE SCALE GENOMIC DNA]</scope>
    <source>
        <strain evidence="12 13">NF135/5.C10</strain>
    </source>
</reference>
<comment type="catalytic activity">
    <reaction evidence="1">
        <text>Endonucleolytic cleavage of RNA, removing extra 3' nucleotides from tRNA precursor, generating 3' termini of tRNAs. A 3'-hydroxy group is left at the tRNA terminus and a 5'-phosphoryl group is left at the trailer molecule.</text>
        <dbReference type="EC" id="3.1.26.11"/>
    </reaction>
</comment>
<evidence type="ECO:0000313" key="12">
    <source>
        <dbReference type="EMBL" id="ETW39589.1"/>
    </source>
</evidence>
<dbReference type="Pfam" id="PF23023">
    <property type="entry name" value="Anti-Pycsar_Apyc1"/>
    <property type="match status" value="1"/>
</dbReference>
<name>W4I966_PLAFA</name>
<evidence type="ECO:0000256" key="5">
    <source>
        <dbReference type="ARBA" id="ARBA00022694"/>
    </source>
</evidence>
<evidence type="ECO:0000313" key="13">
    <source>
        <dbReference type="Proteomes" id="UP000019114"/>
    </source>
</evidence>
<reference evidence="12 13" key="2">
    <citation type="submission" date="2013-02" db="EMBL/GenBank/DDBJ databases">
        <title>The Genome Sequence of Plasmodium falciparum NF135/5.C10.</title>
        <authorList>
            <consortium name="The Broad Institute Genome Sequencing Platform"/>
            <consortium name="The Broad Institute Genome Sequencing Center for Infectious Disease"/>
            <person name="Neafsey D."/>
            <person name="Cheeseman I."/>
            <person name="Volkman S."/>
            <person name="Adams J."/>
            <person name="Walker B."/>
            <person name="Young S.K."/>
            <person name="Zeng Q."/>
            <person name="Gargeya S."/>
            <person name="Fitzgerald M."/>
            <person name="Haas B."/>
            <person name="Abouelleil A."/>
            <person name="Alvarado L."/>
            <person name="Arachchi H.M."/>
            <person name="Berlin A.M."/>
            <person name="Chapman S.B."/>
            <person name="Dewar J."/>
            <person name="Goldberg J."/>
            <person name="Griggs A."/>
            <person name="Gujja S."/>
            <person name="Hansen M."/>
            <person name="Howarth C."/>
            <person name="Imamovic A."/>
            <person name="Larimer J."/>
            <person name="McCowan C."/>
            <person name="Murphy C."/>
            <person name="Neiman D."/>
            <person name="Pearson M."/>
            <person name="Priest M."/>
            <person name="Roberts A."/>
            <person name="Saif S."/>
            <person name="Shea T."/>
            <person name="Sisk P."/>
            <person name="Sykes S."/>
            <person name="Wortman J."/>
            <person name="Nusbaum C."/>
            <person name="Birren B."/>
        </authorList>
    </citation>
    <scope>NUCLEOTIDE SEQUENCE [LARGE SCALE GENOMIC DNA]</scope>
    <source>
        <strain evidence="12 13">NF135/5.C10</strain>
    </source>
</reference>
<keyword evidence="9" id="KW-0378">Hydrolase</keyword>
<keyword evidence="5" id="KW-0819">tRNA processing</keyword>
<dbReference type="Pfam" id="PF13691">
    <property type="entry name" value="Lactamase_B_4"/>
    <property type="match status" value="1"/>
</dbReference>
<dbReference type="AlphaFoldDB" id="W4I966"/>
<dbReference type="InterPro" id="IPR036866">
    <property type="entry name" value="RibonucZ/Hydroxyglut_hydro"/>
</dbReference>
<dbReference type="OrthoDB" id="527344at2759"/>
<comment type="similarity">
    <text evidence="3">Belongs to the RNase Z family.</text>
</comment>
<evidence type="ECO:0000256" key="4">
    <source>
        <dbReference type="ARBA" id="ARBA00012477"/>
    </source>
</evidence>
<dbReference type="Gene3D" id="3.60.15.10">
    <property type="entry name" value="Ribonuclease Z/Hydroxyacylglutathione hydrolase-like"/>
    <property type="match status" value="2"/>
</dbReference>
<dbReference type="PANTHER" id="PTHR12553">
    <property type="entry name" value="ZINC PHOSPHODIESTERASE ELAC PROTEIN 2"/>
    <property type="match status" value="1"/>
</dbReference>
<evidence type="ECO:0000256" key="7">
    <source>
        <dbReference type="ARBA" id="ARBA00022723"/>
    </source>
</evidence>
<evidence type="ECO:0000256" key="3">
    <source>
        <dbReference type="ARBA" id="ARBA00007823"/>
    </source>
</evidence>
<dbReference type="EC" id="3.1.26.11" evidence="4"/>
<protein>
    <recommendedName>
        <fullName evidence="4">ribonuclease Z</fullName>
        <ecNumber evidence="4">3.1.26.11</ecNumber>
    </recommendedName>
</protein>
<dbReference type="PANTHER" id="PTHR12553:SF49">
    <property type="entry name" value="ZINC PHOSPHODIESTERASE ELAC PROTEIN 2"/>
    <property type="match status" value="1"/>
</dbReference>
<keyword evidence="10" id="KW-0862">Zinc</keyword>
<dbReference type="FunFam" id="3.60.15.10:FF:000078">
    <property type="entry name" value="Ribonuclease Z, putative"/>
    <property type="match status" value="1"/>
</dbReference>
<proteinExistence type="inferred from homology"/>
<dbReference type="InterPro" id="IPR027794">
    <property type="entry name" value="tRNase_Z_dom"/>
</dbReference>
<evidence type="ECO:0000256" key="9">
    <source>
        <dbReference type="ARBA" id="ARBA00022801"/>
    </source>
</evidence>
<sequence>MEVFLQLIGWHRLAIPSSLRLFVNGDITLFNCGENVQRFLNEHKLHLARIKNIFFTKITPESIGGLIGLLLTIDNISDGEITIYGFHPLESIVKSFMSSFAKMKSTKIKIVQFELNESSVINLKGNVVITPILINKEKEKITENSIQQDYIINEINVNNKLILKHNNNNKDSDNINSNIYNNINNNHNNNNEVNLIVEDNKMCENIFTEQIYSNNMLKKRKLEKSLMDTTNDTDSLIMNNIKQTIVEEKKKEFQCICYLIECPQTPGKFYPEKAKKLNIPSGKYYGILKSGKSITINNRTIHPEEVCDKNIDGRKALIIDLENENDINDLINHLKNKETLYLKNLEYIFHLSNENIINNKIYKDFFLGLKNVKNVKCNLSNDSLKVCPFISSSSLNNFLSKLLPNIFLKYKADTPIYDLPYEISINEHNENDKEKEQRYNNFNNNGDMQKVLVNNIDVDHQKKEQNNTFCNNNFNINDKQQDQNNTICNNNFNINDKQQEPNCSYLIFNPLTKFILHPYHKIDICLSETISDLYPDIFNTSKISNILKENEELLKHFQKFNETQFNKMLSYPCFYFLGTGCSMPSTFRNVSGIILSIQKNFSIILDFGEGSLYQLYWMSTSWINFCSIIKSFRIIFISHAHADHHVGLYYLLYMRKYLFPSLDDPLILIPITLKKWINLFNELFFDKKLKFVYLTENLEINQQIDDENDILNIHVFKVNHINESYGIKVENKKIGSIVYSADTRPCENVKNFSKNCDILIHEATFDDELLGEAINKKHSTTKEAMDISLEVQCKTLILTHFSQRYPKVKIKKKKKLNIAY</sequence>
<feature type="domain" description="tRNase Z endonuclease" evidence="11">
    <location>
        <begin position="22"/>
        <end position="65"/>
    </location>
</feature>
<evidence type="ECO:0000256" key="1">
    <source>
        <dbReference type="ARBA" id="ARBA00000402"/>
    </source>
</evidence>
<dbReference type="CDD" id="cd07718">
    <property type="entry name" value="RNaseZ_ELAC1_ELAC2-C-term-like_MBL-fold"/>
    <property type="match status" value="1"/>
</dbReference>
<accession>W4I966</accession>
<evidence type="ECO:0000256" key="8">
    <source>
        <dbReference type="ARBA" id="ARBA00022759"/>
    </source>
</evidence>
<dbReference type="EMBL" id="KI926126">
    <property type="protein sequence ID" value="ETW39589.1"/>
    <property type="molecule type" value="Genomic_DNA"/>
</dbReference>
<gene>
    <name evidence="12" type="ORF">PFNF135_05619</name>
</gene>